<reference evidence="1" key="1">
    <citation type="submission" date="2014-09" db="EMBL/GenBank/DDBJ databases">
        <authorList>
            <person name="Magalhaes I.L.F."/>
            <person name="Oliveira U."/>
            <person name="Santos F.R."/>
            <person name="Vidigal T.H.D.A."/>
            <person name="Brescovit A.D."/>
            <person name="Santos A.J."/>
        </authorList>
    </citation>
    <scope>NUCLEOTIDE SEQUENCE</scope>
    <source>
        <tissue evidence="1">Shoot tissue taken approximately 20 cm above the soil surface</tissue>
    </source>
</reference>
<dbReference type="EMBL" id="GBRH01190385">
    <property type="protein sequence ID" value="JAE07511.1"/>
    <property type="molecule type" value="Transcribed_RNA"/>
</dbReference>
<organism evidence="1">
    <name type="scientific">Arundo donax</name>
    <name type="common">Giant reed</name>
    <name type="synonym">Donax arundinaceus</name>
    <dbReference type="NCBI Taxonomy" id="35708"/>
    <lineage>
        <taxon>Eukaryota</taxon>
        <taxon>Viridiplantae</taxon>
        <taxon>Streptophyta</taxon>
        <taxon>Embryophyta</taxon>
        <taxon>Tracheophyta</taxon>
        <taxon>Spermatophyta</taxon>
        <taxon>Magnoliopsida</taxon>
        <taxon>Liliopsida</taxon>
        <taxon>Poales</taxon>
        <taxon>Poaceae</taxon>
        <taxon>PACMAD clade</taxon>
        <taxon>Arundinoideae</taxon>
        <taxon>Arundineae</taxon>
        <taxon>Arundo</taxon>
    </lineage>
</organism>
<dbReference type="AlphaFoldDB" id="A0A0A9FBI5"/>
<name>A0A0A9FBI5_ARUDO</name>
<protein>
    <submittedName>
        <fullName evidence="1">Uncharacterized protein</fullName>
    </submittedName>
</protein>
<sequence>MKYVQGMTSKKSTYMLRPHSFFLFETKGRSFAVNFK</sequence>
<evidence type="ECO:0000313" key="1">
    <source>
        <dbReference type="EMBL" id="JAE07511.1"/>
    </source>
</evidence>
<reference evidence="1" key="2">
    <citation type="journal article" date="2015" name="Data Brief">
        <title>Shoot transcriptome of the giant reed, Arundo donax.</title>
        <authorList>
            <person name="Barrero R.A."/>
            <person name="Guerrero F.D."/>
            <person name="Moolhuijzen P."/>
            <person name="Goolsby J.A."/>
            <person name="Tidwell J."/>
            <person name="Bellgard S.E."/>
            <person name="Bellgard M.I."/>
        </authorList>
    </citation>
    <scope>NUCLEOTIDE SEQUENCE</scope>
    <source>
        <tissue evidence="1">Shoot tissue taken approximately 20 cm above the soil surface</tissue>
    </source>
</reference>
<accession>A0A0A9FBI5</accession>
<proteinExistence type="predicted"/>